<name>A0A9P5ZRM9_PLEER</name>
<dbReference type="Proteomes" id="UP000807025">
    <property type="component" value="Unassembled WGS sequence"/>
</dbReference>
<gene>
    <name evidence="1" type="ORF">BDN71DRAFT_1432681</name>
</gene>
<evidence type="ECO:0000313" key="1">
    <source>
        <dbReference type="EMBL" id="KAF9493227.1"/>
    </source>
</evidence>
<comment type="caution">
    <text evidence="1">The sequence shown here is derived from an EMBL/GenBank/DDBJ whole genome shotgun (WGS) entry which is preliminary data.</text>
</comment>
<dbReference type="EMBL" id="MU154589">
    <property type="protein sequence ID" value="KAF9493227.1"/>
    <property type="molecule type" value="Genomic_DNA"/>
</dbReference>
<accession>A0A9P5ZRM9</accession>
<dbReference type="AlphaFoldDB" id="A0A9P5ZRM9"/>
<sequence length="519" mass="59452">MYHPQHYQPSRPYLPLIHRHCHLNFPSKYPEFTSVFEISEVWQPDLLSSSNSRRIRSVYINKLLKCNKVITEDMLSLYNGLRRSGSESRQLLWKCWPVYPTDMNICNLNQVDTFDKAIDMITSMQWRIKYCDAWMQYARMKDQPPIDPTDYVFVMEGNEWFMGIWVSNEYRRGEESYHHRMYSTLPSDLMQNYSLIFTRDAPWRLAERRSNLRTLALGDGDLKTDAPEVPSMQEVQAWPVQDRAALCKQSCSKVSVQDMVRTLGSSSLTHTAEPQAIAGKGKQQAISLLSSFHKSFEEQSCARSSTQLCEEADELKLCTAIRNLLIMEPWDHPPPSSTSVSSVSLEGPSSVASCAISERHAELYGPYSFMLSKFWQVDKLPSEIHSASNFLHLLQSIAKKIPFEVQQMLCTWQDNRVIYWMYFRDSDQAMCAQGYPSHTGVSNSDRCDGLAISKAMYLLALEEVQNPEKCPASPTSFWNILVMLDTRFIKSSLPNSSSSHSAGIAFPSQVYWFGETSTL</sequence>
<protein>
    <submittedName>
        <fullName evidence="1">Uncharacterized protein</fullName>
    </submittedName>
</protein>
<proteinExistence type="predicted"/>
<reference evidence="1" key="1">
    <citation type="submission" date="2020-11" db="EMBL/GenBank/DDBJ databases">
        <authorList>
            <consortium name="DOE Joint Genome Institute"/>
            <person name="Ahrendt S."/>
            <person name="Riley R."/>
            <person name="Andreopoulos W."/>
            <person name="Labutti K."/>
            <person name="Pangilinan J."/>
            <person name="Ruiz-Duenas F.J."/>
            <person name="Barrasa J.M."/>
            <person name="Sanchez-Garcia M."/>
            <person name="Camarero S."/>
            <person name="Miyauchi S."/>
            <person name="Serrano A."/>
            <person name="Linde D."/>
            <person name="Babiker R."/>
            <person name="Drula E."/>
            <person name="Ayuso-Fernandez I."/>
            <person name="Pacheco R."/>
            <person name="Padilla G."/>
            <person name="Ferreira P."/>
            <person name="Barriuso J."/>
            <person name="Kellner H."/>
            <person name="Castanera R."/>
            <person name="Alfaro M."/>
            <person name="Ramirez L."/>
            <person name="Pisabarro A.G."/>
            <person name="Kuo A."/>
            <person name="Tritt A."/>
            <person name="Lipzen A."/>
            <person name="He G."/>
            <person name="Yan M."/>
            <person name="Ng V."/>
            <person name="Cullen D."/>
            <person name="Martin F."/>
            <person name="Rosso M.-N."/>
            <person name="Henrissat B."/>
            <person name="Hibbett D."/>
            <person name="Martinez A.T."/>
            <person name="Grigoriev I.V."/>
        </authorList>
    </citation>
    <scope>NUCLEOTIDE SEQUENCE</scope>
    <source>
        <strain evidence="1">ATCC 90797</strain>
    </source>
</reference>
<organism evidence="1 2">
    <name type="scientific">Pleurotus eryngii</name>
    <name type="common">Boletus of the steppes</name>
    <dbReference type="NCBI Taxonomy" id="5323"/>
    <lineage>
        <taxon>Eukaryota</taxon>
        <taxon>Fungi</taxon>
        <taxon>Dikarya</taxon>
        <taxon>Basidiomycota</taxon>
        <taxon>Agaricomycotina</taxon>
        <taxon>Agaricomycetes</taxon>
        <taxon>Agaricomycetidae</taxon>
        <taxon>Agaricales</taxon>
        <taxon>Pleurotineae</taxon>
        <taxon>Pleurotaceae</taxon>
        <taxon>Pleurotus</taxon>
    </lineage>
</organism>
<evidence type="ECO:0000313" key="2">
    <source>
        <dbReference type="Proteomes" id="UP000807025"/>
    </source>
</evidence>
<keyword evidence="2" id="KW-1185">Reference proteome</keyword>